<name>A0A2T0K859_9ACTN</name>
<keyword evidence="3" id="KW-0670">Pyruvate</keyword>
<accession>A0A2T0K859</accession>
<keyword evidence="1" id="KW-0413">Isomerase</keyword>
<dbReference type="EMBL" id="PVMZ01000010">
    <property type="protein sequence ID" value="PRX19264.1"/>
    <property type="molecule type" value="Genomic_DNA"/>
</dbReference>
<dbReference type="Pfam" id="PF01817">
    <property type="entry name" value="CM_2"/>
    <property type="match status" value="1"/>
</dbReference>
<dbReference type="SUPFAM" id="SSF48600">
    <property type="entry name" value="Chorismate mutase II"/>
    <property type="match status" value="1"/>
</dbReference>
<reference evidence="3 4" key="1">
    <citation type="submission" date="2018-03" db="EMBL/GenBank/DDBJ databases">
        <title>Genomic Encyclopedia of Archaeal and Bacterial Type Strains, Phase II (KMG-II): from individual species to whole genera.</title>
        <authorList>
            <person name="Goeker M."/>
        </authorList>
    </citation>
    <scope>NUCLEOTIDE SEQUENCE [LARGE SCALE GENOMIC DNA]</scope>
    <source>
        <strain evidence="3 4">DSM 43146</strain>
    </source>
</reference>
<dbReference type="AlphaFoldDB" id="A0A2T0K859"/>
<evidence type="ECO:0000313" key="4">
    <source>
        <dbReference type="Proteomes" id="UP000239415"/>
    </source>
</evidence>
<dbReference type="PANTHER" id="PTHR38041">
    <property type="entry name" value="CHORISMATE MUTASE"/>
    <property type="match status" value="1"/>
</dbReference>
<dbReference type="RefSeq" id="WP_203737120.1">
    <property type="nucleotide sequence ID" value="NZ_BOMO01000055.1"/>
</dbReference>
<dbReference type="SMART" id="SM00830">
    <property type="entry name" value="CM_2"/>
    <property type="match status" value="1"/>
</dbReference>
<dbReference type="GO" id="GO:0009697">
    <property type="term" value="P:salicylic acid biosynthetic process"/>
    <property type="evidence" value="ECO:0007669"/>
    <property type="project" value="TreeGrafter"/>
</dbReference>
<dbReference type="GO" id="GO:0004106">
    <property type="term" value="F:chorismate mutase activity"/>
    <property type="evidence" value="ECO:0007669"/>
    <property type="project" value="InterPro"/>
</dbReference>
<sequence length="98" mass="10644">MTDSEPTLADVRRAIDEIDTEIVSLLARREVQVRRAATLKTDEDGVRAPARVEQVVAKVRALAAESGASPEVVERVYRAMIGAFIDLELAEHRGTTGG</sequence>
<keyword evidence="3" id="KW-0456">Lyase</keyword>
<dbReference type="Proteomes" id="UP000239415">
    <property type="component" value="Unassembled WGS sequence"/>
</dbReference>
<gene>
    <name evidence="3" type="ORF">CLV67_11016</name>
</gene>
<dbReference type="InterPro" id="IPR051331">
    <property type="entry name" value="Chorismate_mutase-related"/>
</dbReference>
<dbReference type="Gene3D" id="1.20.59.10">
    <property type="entry name" value="Chorismate mutase"/>
    <property type="match status" value="1"/>
</dbReference>
<dbReference type="GO" id="GO:0016829">
    <property type="term" value="F:lyase activity"/>
    <property type="evidence" value="ECO:0007669"/>
    <property type="project" value="UniProtKB-KW"/>
</dbReference>
<dbReference type="InterPro" id="IPR036263">
    <property type="entry name" value="Chorismate_II_sf"/>
</dbReference>
<dbReference type="GO" id="GO:0046417">
    <property type="term" value="P:chorismate metabolic process"/>
    <property type="evidence" value="ECO:0007669"/>
    <property type="project" value="InterPro"/>
</dbReference>
<dbReference type="InterPro" id="IPR002701">
    <property type="entry name" value="CM_II_prokaryot"/>
</dbReference>
<dbReference type="PROSITE" id="PS51168">
    <property type="entry name" value="CHORISMATE_MUT_2"/>
    <property type="match status" value="1"/>
</dbReference>
<feature type="domain" description="Chorismate mutase" evidence="2">
    <location>
        <begin position="2"/>
        <end position="92"/>
    </location>
</feature>
<evidence type="ECO:0000313" key="3">
    <source>
        <dbReference type="EMBL" id="PRX19264.1"/>
    </source>
</evidence>
<proteinExistence type="predicted"/>
<keyword evidence="4" id="KW-1185">Reference proteome</keyword>
<organism evidence="3 4">
    <name type="scientific">Actinoplanes italicus</name>
    <dbReference type="NCBI Taxonomy" id="113567"/>
    <lineage>
        <taxon>Bacteria</taxon>
        <taxon>Bacillati</taxon>
        <taxon>Actinomycetota</taxon>
        <taxon>Actinomycetes</taxon>
        <taxon>Micromonosporales</taxon>
        <taxon>Micromonosporaceae</taxon>
        <taxon>Actinoplanes</taxon>
    </lineage>
</organism>
<evidence type="ECO:0000259" key="2">
    <source>
        <dbReference type="PROSITE" id="PS51168"/>
    </source>
</evidence>
<dbReference type="PANTHER" id="PTHR38041:SF1">
    <property type="entry name" value="CHORISMATE MUTASE"/>
    <property type="match status" value="1"/>
</dbReference>
<evidence type="ECO:0000256" key="1">
    <source>
        <dbReference type="ARBA" id="ARBA00023235"/>
    </source>
</evidence>
<comment type="caution">
    <text evidence="3">The sequence shown here is derived from an EMBL/GenBank/DDBJ whole genome shotgun (WGS) entry which is preliminary data.</text>
</comment>
<protein>
    <submittedName>
        <fullName evidence="3">Isochorismate pyruvate lyase</fullName>
    </submittedName>
</protein>
<dbReference type="InterPro" id="IPR036979">
    <property type="entry name" value="CM_dom_sf"/>
</dbReference>